<evidence type="ECO:0000313" key="1">
    <source>
        <dbReference type="EMBL" id="KAF3856553.1"/>
    </source>
</evidence>
<evidence type="ECO:0000313" key="2">
    <source>
        <dbReference type="Proteomes" id="UP000518266"/>
    </source>
</evidence>
<protein>
    <submittedName>
        <fullName evidence="1">Uncharacterized protein</fullName>
    </submittedName>
</protein>
<dbReference type="EMBL" id="JAAKFY010000006">
    <property type="protein sequence ID" value="KAF3856553.1"/>
    <property type="molecule type" value="Genomic_DNA"/>
</dbReference>
<dbReference type="AlphaFoldDB" id="A0A7J5Z4X0"/>
<sequence length="72" mass="7961">MKLPKLLSSSELFFRAMSAQEKAESCPSGRTYRRSLVMQRGLSPSLSQERVICLAFAVQSPVLVDLSSHCSN</sequence>
<gene>
    <name evidence="1" type="ORF">F7725_017276</name>
</gene>
<keyword evidence="2" id="KW-1185">Reference proteome</keyword>
<accession>A0A7J5Z4X0</accession>
<organism evidence="1 2">
    <name type="scientific">Dissostichus mawsoni</name>
    <name type="common">Antarctic cod</name>
    <dbReference type="NCBI Taxonomy" id="36200"/>
    <lineage>
        <taxon>Eukaryota</taxon>
        <taxon>Metazoa</taxon>
        <taxon>Chordata</taxon>
        <taxon>Craniata</taxon>
        <taxon>Vertebrata</taxon>
        <taxon>Euteleostomi</taxon>
        <taxon>Actinopterygii</taxon>
        <taxon>Neopterygii</taxon>
        <taxon>Teleostei</taxon>
        <taxon>Neoteleostei</taxon>
        <taxon>Acanthomorphata</taxon>
        <taxon>Eupercaria</taxon>
        <taxon>Perciformes</taxon>
        <taxon>Notothenioidei</taxon>
        <taxon>Nototheniidae</taxon>
        <taxon>Dissostichus</taxon>
    </lineage>
</organism>
<dbReference type="Proteomes" id="UP000518266">
    <property type="component" value="Unassembled WGS sequence"/>
</dbReference>
<reference evidence="1 2" key="1">
    <citation type="submission" date="2020-03" db="EMBL/GenBank/DDBJ databases">
        <title>Dissostichus mawsoni Genome sequencing and assembly.</title>
        <authorList>
            <person name="Park H."/>
        </authorList>
    </citation>
    <scope>NUCLEOTIDE SEQUENCE [LARGE SCALE GENOMIC DNA]</scope>
    <source>
        <strain evidence="1">DM0001</strain>
        <tissue evidence="1">Muscle</tissue>
    </source>
</reference>
<comment type="caution">
    <text evidence="1">The sequence shown here is derived from an EMBL/GenBank/DDBJ whole genome shotgun (WGS) entry which is preliminary data.</text>
</comment>
<proteinExistence type="predicted"/>
<name>A0A7J5Z4X0_DISMA</name>